<dbReference type="EMBL" id="JAMYWD010000008">
    <property type="protein sequence ID" value="KAJ4964267.1"/>
    <property type="molecule type" value="Genomic_DNA"/>
</dbReference>
<gene>
    <name evidence="17" type="ORF">NE237_024206</name>
</gene>
<sequence>MAVSCAIDSCTPTANGRVVCSFYDCRKIATVSPPPPPPPTSHGSAQTFSPALLIVFAVLGGAFLLVTYYAVIVKYRASWNRSRNIQPDPDNGQEDFLDEDHGPVVDHPIWFIQTVGLPENIVNSIAVCKYQKGEGLVEGTECSVCLGEFQEDETLRLLPKCSHAFHLPCIDTWLKSHTNCPVCRAPVVSNVSGTGLSLTATEEPSSSNLDTVDETQLGNSSRDVASGSNLSGEDGVDSDTEDEVWVDVRTGDTESEKEAMTVLSSPAKSGDLGDDRLEEGKIQPVRRSFSMGSFAAAMICFSLANFPPSESEGSSSIHLVPVKESNLEDGSPNIFKLMSGSFNRRALKAGPVAMKRSVSCGGKFLLSRYGGTKNSILPL</sequence>
<proteinExistence type="predicted"/>
<evidence type="ECO:0000313" key="18">
    <source>
        <dbReference type="Proteomes" id="UP001141806"/>
    </source>
</evidence>
<name>A0A9Q0HDA7_9MAGN</name>
<evidence type="ECO:0000256" key="5">
    <source>
        <dbReference type="ARBA" id="ARBA00022679"/>
    </source>
</evidence>
<accession>A0A9Q0HDA7</accession>
<evidence type="ECO:0000256" key="2">
    <source>
        <dbReference type="ARBA" id="ARBA00004167"/>
    </source>
</evidence>
<evidence type="ECO:0000256" key="13">
    <source>
        <dbReference type="PROSITE-ProRule" id="PRU00175"/>
    </source>
</evidence>
<keyword evidence="6 15" id="KW-0812">Transmembrane</keyword>
<comment type="pathway">
    <text evidence="3">Protein modification; protein ubiquitination.</text>
</comment>
<dbReference type="OrthoDB" id="9984778at2759"/>
<dbReference type="InterPro" id="IPR044600">
    <property type="entry name" value="ATL1/ATL16-like"/>
</dbReference>
<dbReference type="GO" id="GO:0016567">
    <property type="term" value="P:protein ubiquitination"/>
    <property type="evidence" value="ECO:0007669"/>
    <property type="project" value="InterPro"/>
</dbReference>
<dbReference type="PANTHER" id="PTHR46913:SF19">
    <property type="entry name" value="RING-TYPE E3 UBIQUITIN TRANSFERASE"/>
    <property type="match status" value="1"/>
</dbReference>
<comment type="subcellular location">
    <subcellularLocation>
        <location evidence="2">Membrane</location>
        <topology evidence="2">Single-pass membrane protein</topology>
    </subcellularLocation>
</comment>
<keyword evidence="7" id="KW-0479">Metal-binding</keyword>
<feature type="compositionally biased region" description="Acidic residues" evidence="14">
    <location>
        <begin position="234"/>
        <end position="245"/>
    </location>
</feature>
<dbReference type="EC" id="2.3.2.27" evidence="4"/>
<keyword evidence="12 15" id="KW-0472">Membrane</keyword>
<feature type="transmembrane region" description="Helical" evidence="15">
    <location>
        <begin position="51"/>
        <end position="73"/>
    </location>
</feature>
<keyword evidence="5" id="KW-0808">Transferase</keyword>
<dbReference type="GO" id="GO:0016020">
    <property type="term" value="C:membrane"/>
    <property type="evidence" value="ECO:0007669"/>
    <property type="project" value="UniProtKB-SubCell"/>
</dbReference>
<dbReference type="InterPro" id="IPR013083">
    <property type="entry name" value="Znf_RING/FYVE/PHD"/>
</dbReference>
<evidence type="ECO:0000256" key="15">
    <source>
        <dbReference type="SAM" id="Phobius"/>
    </source>
</evidence>
<evidence type="ECO:0000256" key="1">
    <source>
        <dbReference type="ARBA" id="ARBA00000900"/>
    </source>
</evidence>
<comment type="catalytic activity">
    <reaction evidence="1">
        <text>S-ubiquitinyl-[E2 ubiquitin-conjugating enzyme]-L-cysteine + [acceptor protein]-L-lysine = [E2 ubiquitin-conjugating enzyme]-L-cysteine + N(6)-ubiquitinyl-[acceptor protein]-L-lysine.</text>
        <dbReference type="EC" id="2.3.2.27"/>
    </reaction>
</comment>
<feature type="domain" description="RING-type" evidence="16">
    <location>
        <begin position="142"/>
        <end position="184"/>
    </location>
</feature>
<keyword evidence="10" id="KW-0862">Zinc</keyword>
<evidence type="ECO:0000256" key="4">
    <source>
        <dbReference type="ARBA" id="ARBA00012483"/>
    </source>
</evidence>
<dbReference type="SMART" id="SM00184">
    <property type="entry name" value="RING"/>
    <property type="match status" value="1"/>
</dbReference>
<evidence type="ECO:0000256" key="6">
    <source>
        <dbReference type="ARBA" id="ARBA00022692"/>
    </source>
</evidence>
<dbReference type="Gene3D" id="3.30.40.10">
    <property type="entry name" value="Zinc/RING finger domain, C3HC4 (zinc finger)"/>
    <property type="match status" value="1"/>
</dbReference>
<protein>
    <recommendedName>
        <fullName evidence="4">RING-type E3 ubiquitin transferase</fullName>
        <ecNumber evidence="4">2.3.2.27</ecNumber>
    </recommendedName>
</protein>
<dbReference type="Proteomes" id="UP001141806">
    <property type="component" value="Unassembled WGS sequence"/>
</dbReference>
<dbReference type="SUPFAM" id="SSF57850">
    <property type="entry name" value="RING/U-box"/>
    <property type="match status" value="1"/>
</dbReference>
<dbReference type="GO" id="GO:0008270">
    <property type="term" value="F:zinc ion binding"/>
    <property type="evidence" value="ECO:0007669"/>
    <property type="project" value="UniProtKB-KW"/>
</dbReference>
<dbReference type="PROSITE" id="PS50089">
    <property type="entry name" value="ZF_RING_2"/>
    <property type="match status" value="1"/>
</dbReference>
<dbReference type="CDD" id="cd16461">
    <property type="entry name" value="RING-H2_EL5-like"/>
    <property type="match status" value="1"/>
</dbReference>
<dbReference type="PANTHER" id="PTHR46913">
    <property type="entry name" value="RING-H2 FINGER PROTEIN ATL16"/>
    <property type="match status" value="1"/>
</dbReference>
<evidence type="ECO:0000256" key="11">
    <source>
        <dbReference type="ARBA" id="ARBA00022989"/>
    </source>
</evidence>
<evidence type="ECO:0000259" key="16">
    <source>
        <dbReference type="PROSITE" id="PS50089"/>
    </source>
</evidence>
<keyword evidence="11 15" id="KW-1133">Transmembrane helix</keyword>
<reference evidence="17" key="1">
    <citation type="journal article" date="2023" name="Plant J.">
        <title>The genome of the king protea, Protea cynaroides.</title>
        <authorList>
            <person name="Chang J."/>
            <person name="Duong T.A."/>
            <person name="Schoeman C."/>
            <person name="Ma X."/>
            <person name="Roodt D."/>
            <person name="Barker N."/>
            <person name="Li Z."/>
            <person name="Van de Peer Y."/>
            <person name="Mizrachi E."/>
        </authorList>
    </citation>
    <scope>NUCLEOTIDE SEQUENCE</scope>
    <source>
        <tissue evidence="17">Young leaves</tissue>
    </source>
</reference>
<dbReference type="InterPro" id="IPR001841">
    <property type="entry name" value="Znf_RING"/>
</dbReference>
<dbReference type="GO" id="GO:0061630">
    <property type="term" value="F:ubiquitin protein ligase activity"/>
    <property type="evidence" value="ECO:0007669"/>
    <property type="project" value="UniProtKB-EC"/>
</dbReference>
<comment type="caution">
    <text evidence="17">The sequence shown here is derived from an EMBL/GenBank/DDBJ whole genome shotgun (WGS) entry which is preliminary data.</text>
</comment>
<organism evidence="17 18">
    <name type="scientific">Protea cynaroides</name>
    <dbReference type="NCBI Taxonomy" id="273540"/>
    <lineage>
        <taxon>Eukaryota</taxon>
        <taxon>Viridiplantae</taxon>
        <taxon>Streptophyta</taxon>
        <taxon>Embryophyta</taxon>
        <taxon>Tracheophyta</taxon>
        <taxon>Spermatophyta</taxon>
        <taxon>Magnoliopsida</taxon>
        <taxon>Proteales</taxon>
        <taxon>Proteaceae</taxon>
        <taxon>Protea</taxon>
    </lineage>
</organism>
<evidence type="ECO:0000256" key="8">
    <source>
        <dbReference type="ARBA" id="ARBA00022771"/>
    </source>
</evidence>
<keyword evidence="9" id="KW-0833">Ubl conjugation pathway</keyword>
<feature type="compositionally biased region" description="Polar residues" evidence="14">
    <location>
        <begin position="198"/>
        <end position="231"/>
    </location>
</feature>
<evidence type="ECO:0000256" key="14">
    <source>
        <dbReference type="SAM" id="MobiDB-lite"/>
    </source>
</evidence>
<feature type="region of interest" description="Disordered" evidence="14">
    <location>
        <begin position="198"/>
        <end position="276"/>
    </location>
</feature>
<keyword evidence="18" id="KW-1185">Reference proteome</keyword>
<dbReference type="Pfam" id="PF13639">
    <property type="entry name" value="zf-RING_2"/>
    <property type="match status" value="1"/>
</dbReference>
<evidence type="ECO:0000313" key="17">
    <source>
        <dbReference type="EMBL" id="KAJ4964267.1"/>
    </source>
</evidence>
<evidence type="ECO:0000256" key="7">
    <source>
        <dbReference type="ARBA" id="ARBA00022723"/>
    </source>
</evidence>
<dbReference type="AlphaFoldDB" id="A0A9Q0HDA7"/>
<keyword evidence="8 13" id="KW-0863">Zinc-finger</keyword>
<evidence type="ECO:0000256" key="3">
    <source>
        <dbReference type="ARBA" id="ARBA00004906"/>
    </source>
</evidence>
<evidence type="ECO:0000256" key="12">
    <source>
        <dbReference type="ARBA" id="ARBA00023136"/>
    </source>
</evidence>
<evidence type="ECO:0000256" key="10">
    <source>
        <dbReference type="ARBA" id="ARBA00022833"/>
    </source>
</evidence>
<evidence type="ECO:0000256" key="9">
    <source>
        <dbReference type="ARBA" id="ARBA00022786"/>
    </source>
</evidence>
<feature type="compositionally biased region" description="Basic and acidic residues" evidence="14">
    <location>
        <begin position="249"/>
        <end position="259"/>
    </location>
</feature>
<dbReference type="FunFam" id="3.30.40.10:FF:000233">
    <property type="entry name" value="RING-H2 finger protein ATL54"/>
    <property type="match status" value="1"/>
</dbReference>